<protein>
    <recommendedName>
        <fullName evidence="21">Signal transduction histidine-protein kinase/phosphatase MprB</fullName>
        <ecNumber evidence="5">2.7.13.3</ecNumber>
    </recommendedName>
    <alternativeName>
        <fullName evidence="22">Mycobacterial persistence regulator B</fullName>
    </alternativeName>
</protein>
<accession>A0ABW7QY79</accession>
<keyword evidence="8" id="KW-0808">Transferase</keyword>
<reference evidence="26 27" key="1">
    <citation type="submission" date="2024-10" db="EMBL/GenBank/DDBJ databases">
        <title>The Natural Products Discovery Center: Release of the First 8490 Sequenced Strains for Exploring Actinobacteria Biosynthetic Diversity.</title>
        <authorList>
            <person name="Kalkreuter E."/>
            <person name="Kautsar S.A."/>
            <person name="Yang D."/>
            <person name="Bader C.D."/>
            <person name="Teijaro C.N."/>
            <person name="Fluegel L."/>
            <person name="Davis C.M."/>
            <person name="Simpson J.R."/>
            <person name="Lauterbach L."/>
            <person name="Steele A.D."/>
            <person name="Gui C."/>
            <person name="Meng S."/>
            <person name="Li G."/>
            <person name="Viehrig K."/>
            <person name="Ye F."/>
            <person name="Su P."/>
            <person name="Kiefer A.F."/>
            <person name="Nichols A."/>
            <person name="Cepeda A.J."/>
            <person name="Yan W."/>
            <person name="Fan B."/>
            <person name="Jiang Y."/>
            <person name="Adhikari A."/>
            <person name="Zheng C.-J."/>
            <person name="Schuster L."/>
            <person name="Cowan T.M."/>
            <person name="Smanski M.J."/>
            <person name="Chevrette M.G."/>
            <person name="De Carvalho L.P.S."/>
            <person name="Shen B."/>
        </authorList>
    </citation>
    <scope>NUCLEOTIDE SEQUENCE [LARGE SCALE GENOMIC DNA]</scope>
    <source>
        <strain evidence="26 27">NPDC017990</strain>
    </source>
</reference>
<evidence type="ECO:0000256" key="1">
    <source>
        <dbReference type="ARBA" id="ARBA00000085"/>
    </source>
</evidence>
<gene>
    <name evidence="26" type="ORF">ACH4F9_33625</name>
</gene>
<dbReference type="SUPFAM" id="SSF55874">
    <property type="entry name" value="ATPase domain of HSP90 chaperone/DNA topoisomerase II/histidine kinase"/>
    <property type="match status" value="1"/>
</dbReference>
<dbReference type="InterPro" id="IPR003660">
    <property type="entry name" value="HAMP_dom"/>
</dbReference>
<evidence type="ECO:0000256" key="16">
    <source>
        <dbReference type="ARBA" id="ARBA00022989"/>
    </source>
</evidence>
<evidence type="ECO:0000256" key="4">
    <source>
        <dbReference type="ARBA" id="ARBA00004651"/>
    </source>
</evidence>
<dbReference type="PANTHER" id="PTHR44936">
    <property type="entry name" value="SENSOR PROTEIN CREC"/>
    <property type="match status" value="1"/>
</dbReference>
<evidence type="ECO:0000256" key="12">
    <source>
        <dbReference type="ARBA" id="ARBA00022801"/>
    </source>
</evidence>
<evidence type="ECO:0000259" key="25">
    <source>
        <dbReference type="PROSITE" id="PS50885"/>
    </source>
</evidence>
<name>A0ABW7QY79_9ACTN</name>
<evidence type="ECO:0000256" key="5">
    <source>
        <dbReference type="ARBA" id="ARBA00012438"/>
    </source>
</evidence>
<evidence type="ECO:0000256" key="10">
    <source>
        <dbReference type="ARBA" id="ARBA00022741"/>
    </source>
</evidence>
<evidence type="ECO:0000259" key="24">
    <source>
        <dbReference type="PROSITE" id="PS50109"/>
    </source>
</evidence>
<dbReference type="GO" id="GO:0005524">
    <property type="term" value="F:ATP binding"/>
    <property type="evidence" value="ECO:0007669"/>
    <property type="project" value="UniProtKB-KW"/>
</dbReference>
<evidence type="ECO:0000256" key="2">
    <source>
        <dbReference type="ARBA" id="ARBA00001936"/>
    </source>
</evidence>
<keyword evidence="15" id="KW-0904">Protein phosphatase</keyword>
<dbReference type="EMBL" id="JBIRGQ010000007">
    <property type="protein sequence ID" value="MFH8549957.1"/>
    <property type="molecule type" value="Genomic_DNA"/>
</dbReference>
<dbReference type="InterPro" id="IPR004358">
    <property type="entry name" value="Sig_transdc_His_kin-like_C"/>
</dbReference>
<keyword evidence="27" id="KW-1185">Reference proteome</keyword>
<comment type="cofactor">
    <cofactor evidence="2">
        <name>Mn(2+)</name>
        <dbReference type="ChEBI" id="CHEBI:29035"/>
    </cofactor>
</comment>
<evidence type="ECO:0000256" key="19">
    <source>
        <dbReference type="ARBA" id="ARBA00023026"/>
    </source>
</evidence>
<dbReference type="InterPro" id="IPR040868">
    <property type="entry name" value="DraK_HK_N"/>
</dbReference>
<dbReference type="InterPro" id="IPR003661">
    <property type="entry name" value="HisK_dim/P_dom"/>
</dbReference>
<dbReference type="PROSITE" id="PS50109">
    <property type="entry name" value="HIS_KIN"/>
    <property type="match status" value="1"/>
</dbReference>
<keyword evidence="9 23" id="KW-0812">Transmembrane</keyword>
<dbReference type="CDD" id="cd00075">
    <property type="entry name" value="HATPase"/>
    <property type="match status" value="1"/>
</dbReference>
<dbReference type="SMART" id="SM00387">
    <property type="entry name" value="HATPase_c"/>
    <property type="match status" value="1"/>
</dbReference>
<keyword evidence="12" id="KW-0378">Hydrolase</keyword>
<dbReference type="Gene3D" id="3.30.450.250">
    <property type="match status" value="1"/>
</dbReference>
<sequence length="424" mass="45636">MRRRLISSTLAVVLVVIAVFGVSLVIVETRTISSSAQERVTSEAFRLASIVDSRLISDERVSAEILRDVAAVDTDRYALIEIPGRAPIKIGDRPTGDVIQDTAMGEEGEKVTVEEPRTAVTQEVGRTLLIIGAVALLAIIAAVLLAVRQANRLASPLTDLAETAERLGSGDPRPRHKRYGVPELDRVADVLDGSAERIARMLTAERRLAADASHQLRTPLTALSMRLEEIAVTDDLDTVKEEATIALAQVERLTDVVQRLLTNSRDPRTGSAVSFDLDEVIKQQLEEWRPAYRSAGRAIVSSGKRHLGAVGTPGAVAQVLAALIENSLMHGGGTVALRTRVTGNQTVVEVTDDGPGVPADLGARIFERTISGRNSTGIGLAVARDLAEADGGRLEMLQTKPPVFGLFLSRTPPKRAEEREETPR</sequence>
<dbReference type="Gene3D" id="3.30.565.10">
    <property type="entry name" value="Histidine kinase-like ATPase, C-terminal domain"/>
    <property type="match status" value="1"/>
</dbReference>
<evidence type="ECO:0000313" key="27">
    <source>
        <dbReference type="Proteomes" id="UP001610818"/>
    </source>
</evidence>
<evidence type="ECO:0000256" key="3">
    <source>
        <dbReference type="ARBA" id="ARBA00001946"/>
    </source>
</evidence>
<keyword evidence="14" id="KW-0460">Magnesium</keyword>
<evidence type="ECO:0000313" key="26">
    <source>
        <dbReference type="EMBL" id="MFH8549957.1"/>
    </source>
</evidence>
<keyword evidence="11" id="KW-0418">Kinase</keyword>
<keyword evidence="6" id="KW-1003">Cell membrane</keyword>
<evidence type="ECO:0000256" key="17">
    <source>
        <dbReference type="ARBA" id="ARBA00023012"/>
    </source>
</evidence>
<proteinExistence type="predicted"/>
<dbReference type="PROSITE" id="PS50885">
    <property type="entry name" value="HAMP"/>
    <property type="match status" value="1"/>
</dbReference>
<feature type="domain" description="HAMP" evidence="25">
    <location>
        <begin position="151"/>
        <end position="203"/>
    </location>
</feature>
<evidence type="ECO:0000256" key="18">
    <source>
        <dbReference type="ARBA" id="ARBA00023016"/>
    </source>
</evidence>
<keyword evidence="7" id="KW-0597">Phosphoprotein</keyword>
<dbReference type="Gene3D" id="1.10.287.130">
    <property type="match status" value="1"/>
</dbReference>
<dbReference type="PRINTS" id="PR00344">
    <property type="entry name" value="BCTRLSENSOR"/>
</dbReference>
<dbReference type="Proteomes" id="UP001610818">
    <property type="component" value="Unassembled WGS sequence"/>
</dbReference>
<evidence type="ECO:0000256" key="11">
    <source>
        <dbReference type="ARBA" id="ARBA00022777"/>
    </source>
</evidence>
<comment type="caution">
    <text evidence="26">The sequence shown here is derived from an EMBL/GenBank/DDBJ whole genome shotgun (WGS) entry which is preliminary data.</text>
</comment>
<keyword evidence="17" id="KW-0902">Two-component regulatory system</keyword>
<dbReference type="InterPro" id="IPR036097">
    <property type="entry name" value="HisK_dim/P_sf"/>
</dbReference>
<comment type="cofactor">
    <cofactor evidence="3">
        <name>Mg(2+)</name>
        <dbReference type="ChEBI" id="CHEBI:18420"/>
    </cofactor>
</comment>
<dbReference type="InterPro" id="IPR050980">
    <property type="entry name" value="2C_sensor_his_kinase"/>
</dbReference>
<evidence type="ECO:0000256" key="8">
    <source>
        <dbReference type="ARBA" id="ARBA00022679"/>
    </source>
</evidence>
<keyword evidence="19" id="KW-0843">Virulence</keyword>
<evidence type="ECO:0000256" key="6">
    <source>
        <dbReference type="ARBA" id="ARBA00022475"/>
    </source>
</evidence>
<evidence type="ECO:0000256" key="23">
    <source>
        <dbReference type="SAM" id="Phobius"/>
    </source>
</evidence>
<feature type="transmembrane region" description="Helical" evidence="23">
    <location>
        <begin position="6"/>
        <end position="27"/>
    </location>
</feature>
<keyword evidence="23" id="KW-0472">Membrane</keyword>
<keyword evidence="16 23" id="KW-1133">Transmembrane helix</keyword>
<comment type="subcellular location">
    <subcellularLocation>
        <location evidence="4">Cell membrane</location>
        <topology evidence="4">Multi-pass membrane protein</topology>
    </subcellularLocation>
</comment>
<dbReference type="Pfam" id="PF02518">
    <property type="entry name" value="HATPase_c"/>
    <property type="match status" value="1"/>
</dbReference>
<evidence type="ECO:0000256" key="7">
    <source>
        <dbReference type="ARBA" id="ARBA00022553"/>
    </source>
</evidence>
<evidence type="ECO:0000256" key="21">
    <source>
        <dbReference type="ARBA" id="ARBA00040454"/>
    </source>
</evidence>
<feature type="domain" description="Histidine kinase" evidence="24">
    <location>
        <begin position="211"/>
        <end position="412"/>
    </location>
</feature>
<evidence type="ECO:0000256" key="22">
    <source>
        <dbReference type="ARBA" id="ARBA00041776"/>
    </source>
</evidence>
<dbReference type="Pfam" id="PF18092">
    <property type="entry name" value="DraK_HK_N"/>
    <property type="match status" value="1"/>
</dbReference>
<dbReference type="InterPro" id="IPR036890">
    <property type="entry name" value="HATPase_C_sf"/>
</dbReference>
<keyword evidence="10" id="KW-0547">Nucleotide-binding</keyword>
<dbReference type="CDD" id="cd00082">
    <property type="entry name" value="HisKA"/>
    <property type="match status" value="1"/>
</dbReference>
<dbReference type="InterPro" id="IPR005467">
    <property type="entry name" value="His_kinase_dom"/>
</dbReference>
<organism evidence="26 27">
    <name type="scientific">Streptomyces longisporoflavus</name>
    <dbReference type="NCBI Taxonomy" id="28044"/>
    <lineage>
        <taxon>Bacteria</taxon>
        <taxon>Bacillati</taxon>
        <taxon>Actinomycetota</taxon>
        <taxon>Actinomycetes</taxon>
        <taxon>Kitasatosporales</taxon>
        <taxon>Streptomycetaceae</taxon>
        <taxon>Streptomyces</taxon>
    </lineage>
</organism>
<evidence type="ECO:0000256" key="9">
    <source>
        <dbReference type="ARBA" id="ARBA00022692"/>
    </source>
</evidence>
<dbReference type="Gene3D" id="6.10.340.10">
    <property type="match status" value="1"/>
</dbReference>
<dbReference type="SMART" id="SM00388">
    <property type="entry name" value="HisKA"/>
    <property type="match status" value="1"/>
</dbReference>
<keyword evidence="20" id="KW-0464">Manganese</keyword>
<evidence type="ECO:0000256" key="14">
    <source>
        <dbReference type="ARBA" id="ARBA00022842"/>
    </source>
</evidence>
<evidence type="ECO:0000256" key="15">
    <source>
        <dbReference type="ARBA" id="ARBA00022912"/>
    </source>
</evidence>
<dbReference type="EC" id="2.7.13.3" evidence="5"/>
<comment type="catalytic activity">
    <reaction evidence="1">
        <text>ATP + protein L-histidine = ADP + protein N-phospho-L-histidine.</text>
        <dbReference type="EC" id="2.7.13.3"/>
    </reaction>
</comment>
<feature type="transmembrane region" description="Helical" evidence="23">
    <location>
        <begin position="127"/>
        <end position="147"/>
    </location>
</feature>
<dbReference type="InterPro" id="IPR003594">
    <property type="entry name" value="HATPase_dom"/>
</dbReference>
<evidence type="ECO:0000256" key="20">
    <source>
        <dbReference type="ARBA" id="ARBA00023211"/>
    </source>
</evidence>
<dbReference type="PANTHER" id="PTHR44936:SF9">
    <property type="entry name" value="SENSOR PROTEIN CREC"/>
    <property type="match status" value="1"/>
</dbReference>
<evidence type="ECO:0000256" key="13">
    <source>
        <dbReference type="ARBA" id="ARBA00022840"/>
    </source>
</evidence>
<dbReference type="Pfam" id="PF00512">
    <property type="entry name" value="HisKA"/>
    <property type="match status" value="1"/>
</dbReference>
<keyword evidence="13 26" id="KW-0067">ATP-binding</keyword>
<dbReference type="RefSeq" id="WP_397716318.1">
    <property type="nucleotide sequence ID" value="NZ_JBIRGN010000007.1"/>
</dbReference>
<keyword evidence="18" id="KW-0346">Stress response</keyword>
<dbReference type="SUPFAM" id="SSF47384">
    <property type="entry name" value="Homodimeric domain of signal transducing histidine kinase"/>
    <property type="match status" value="1"/>
</dbReference>